<proteinExistence type="predicted"/>
<evidence type="ECO:0000256" key="1">
    <source>
        <dbReference type="SAM" id="MobiDB-lite"/>
    </source>
</evidence>
<dbReference type="AlphaFoldDB" id="A0A558RDE5"/>
<reference evidence="2 3" key="1">
    <citation type="submission" date="2019-07" db="EMBL/GenBank/DDBJ databases">
        <title>Sphingomonas solaris sp. nov., isolated from a solar panel from Boston, Massachusetts.</title>
        <authorList>
            <person name="Tanner K."/>
            <person name="Pascual J."/>
            <person name="Mancuso C."/>
            <person name="Pereto J."/>
            <person name="Khalil A."/>
            <person name="Vilanova C."/>
        </authorList>
    </citation>
    <scope>NUCLEOTIDE SEQUENCE [LARGE SCALE GENOMIC DNA]</scope>
    <source>
        <strain evidence="2 3">R4DWN</strain>
    </source>
</reference>
<dbReference type="EMBL" id="VNIM01000002">
    <property type="protein sequence ID" value="TVV77406.1"/>
    <property type="molecule type" value="Genomic_DNA"/>
</dbReference>
<organism evidence="2 3">
    <name type="scientific">Alterirhizorhabdus solaris</name>
    <dbReference type="NCBI Taxonomy" id="2529389"/>
    <lineage>
        <taxon>Bacteria</taxon>
        <taxon>Pseudomonadati</taxon>
        <taxon>Pseudomonadota</taxon>
        <taxon>Alphaproteobacteria</taxon>
        <taxon>Sphingomonadales</taxon>
        <taxon>Rhizorhabdaceae</taxon>
        <taxon>Alterirhizorhabdus</taxon>
    </lineage>
</organism>
<gene>
    <name evidence="2" type="ORF">FOY91_01240</name>
</gene>
<sequence length="104" mass="11333">MHRVAGRLALVLVLVANRVSVIVMILIGVMDHYPICGIDMASVVRVTVRHGRAHAPVREEHDAKHEDGEPLSHSGRLTPRAATNNRNNASIGSSLIERPDDSTQ</sequence>
<feature type="region of interest" description="Disordered" evidence="1">
    <location>
        <begin position="53"/>
        <end position="104"/>
    </location>
</feature>
<dbReference type="RefSeq" id="WP_145147275.1">
    <property type="nucleotide sequence ID" value="NZ_VNIM01000002.1"/>
</dbReference>
<keyword evidence="3" id="KW-1185">Reference proteome</keyword>
<evidence type="ECO:0000313" key="2">
    <source>
        <dbReference type="EMBL" id="TVV77406.1"/>
    </source>
</evidence>
<dbReference type="Proteomes" id="UP000318681">
    <property type="component" value="Unassembled WGS sequence"/>
</dbReference>
<feature type="compositionally biased region" description="Low complexity" evidence="1">
    <location>
        <begin position="80"/>
        <end position="89"/>
    </location>
</feature>
<name>A0A558RDE5_9SPHN</name>
<protein>
    <submittedName>
        <fullName evidence="2">Uncharacterized protein</fullName>
    </submittedName>
</protein>
<comment type="caution">
    <text evidence="2">The sequence shown here is derived from an EMBL/GenBank/DDBJ whole genome shotgun (WGS) entry which is preliminary data.</text>
</comment>
<accession>A0A558RDE5</accession>
<evidence type="ECO:0000313" key="3">
    <source>
        <dbReference type="Proteomes" id="UP000318681"/>
    </source>
</evidence>
<feature type="compositionally biased region" description="Basic and acidic residues" evidence="1">
    <location>
        <begin position="56"/>
        <end position="70"/>
    </location>
</feature>